<dbReference type="AlphaFoldDB" id="A0A9P6CZR7"/>
<organism evidence="1 2">
    <name type="scientific">Pholiota conissans</name>
    <dbReference type="NCBI Taxonomy" id="109636"/>
    <lineage>
        <taxon>Eukaryota</taxon>
        <taxon>Fungi</taxon>
        <taxon>Dikarya</taxon>
        <taxon>Basidiomycota</taxon>
        <taxon>Agaricomycotina</taxon>
        <taxon>Agaricomycetes</taxon>
        <taxon>Agaricomycetidae</taxon>
        <taxon>Agaricales</taxon>
        <taxon>Agaricineae</taxon>
        <taxon>Strophariaceae</taxon>
        <taxon>Pholiota</taxon>
    </lineage>
</organism>
<dbReference type="Proteomes" id="UP000807469">
    <property type="component" value="Unassembled WGS sequence"/>
</dbReference>
<dbReference type="OrthoDB" id="3197992at2759"/>
<name>A0A9P6CZR7_9AGAR</name>
<accession>A0A9P6CZR7</accession>
<evidence type="ECO:0000313" key="1">
    <source>
        <dbReference type="EMBL" id="KAF9478569.1"/>
    </source>
</evidence>
<gene>
    <name evidence="1" type="ORF">BDN70DRAFT_879804</name>
</gene>
<keyword evidence="2" id="KW-1185">Reference proteome</keyword>
<evidence type="ECO:0000313" key="2">
    <source>
        <dbReference type="Proteomes" id="UP000807469"/>
    </source>
</evidence>
<proteinExistence type="predicted"/>
<comment type="caution">
    <text evidence="1">The sequence shown here is derived from an EMBL/GenBank/DDBJ whole genome shotgun (WGS) entry which is preliminary data.</text>
</comment>
<sequence>MCKHQVIGDFYRGCGHFHGRYYTGEITDCGSATCKTSVAHRHRTANNCGCPQVVDEDRKIQNMFQHPNPECQRAAKTTGVAANNTAR</sequence>
<dbReference type="EMBL" id="MU155231">
    <property type="protein sequence ID" value="KAF9478569.1"/>
    <property type="molecule type" value="Genomic_DNA"/>
</dbReference>
<protein>
    <submittedName>
        <fullName evidence="1">Uncharacterized protein</fullName>
    </submittedName>
</protein>
<reference evidence="1" key="1">
    <citation type="submission" date="2020-11" db="EMBL/GenBank/DDBJ databases">
        <authorList>
            <consortium name="DOE Joint Genome Institute"/>
            <person name="Ahrendt S."/>
            <person name="Riley R."/>
            <person name="Andreopoulos W."/>
            <person name="Labutti K."/>
            <person name="Pangilinan J."/>
            <person name="Ruiz-Duenas F.J."/>
            <person name="Barrasa J.M."/>
            <person name="Sanchez-Garcia M."/>
            <person name="Camarero S."/>
            <person name="Miyauchi S."/>
            <person name="Serrano A."/>
            <person name="Linde D."/>
            <person name="Babiker R."/>
            <person name="Drula E."/>
            <person name="Ayuso-Fernandez I."/>
            <person name="Pacheco R."/>
            <person name="Padilla G."/>
            <person name="Ferreira P."/>
            <person name="Barriuso J."/>
            <person name="Kellner H."/>
            <person name="Castanera R."/>
            <person name="Alfaro M."/>
            <person name="Ramirez L."/>
            <person name="Pisabarro A.G."/>
            <person name="Kuo A."/>
            <person name="Tritt A."/>
            <person name="Lipzen A."/>
            <person name="He G."/>
            <person name="Yan M."/>
            <person name="Ng V."/>
            <person name="Cullen D."/>
            <person name="Martin F."/>
            <person name="Rosso M.-N."/>
            <person name="Henrissat B."/>
            <person name="Hibbett D."/>
            <person name="Martinez A.T."/>
            <person name="Grigoriev I.V."/>
        </authorList>
    </citation>
    <scope>NUCLEOTIDE SEQUENCE</scope>
    <source>
        <strain evidence="1">CIRM-BRFM 674</strain>
    </source>
</reference>